<keyword evidence="8" id="KW-1185">Reference proteome</keyword>
<dbReference type="GO" id="GO:0003677">
    <property type="term" value="F:DNA binding"/>
    <property type="evidence" value="ECO:0007669"/>
    <property type="project" value="InterPro"/>
</dbReference>
<feature type="domain" description="RNA polymerase sigma factor 70 region 4 type 2" evidence="6">
    <location>
        <begin position="120"/>
        <end position="170"/>
    </location>
</feature>
<evidence type="ECO:0000259" key="5">
    <source>
        <dbReference type="Pfam" id="PF04542"/>
    </source>
</evidence>
<dbReference type="EMBL" id="CP050831">
    <property type="protein sequence ID" value="QIU95905.1"/>
    <property type="molecule type" value="Genomic_DNA"/>
</dbReference>
<dbReference type="Pfam" id="PF08281">
    <property type="entry name" value="Sigma70_r4_2"/>
    <property type="match status" value="1"/>
</dbReference>
<protein>
    <submittedName>
        <fullName evidence="7">RNA polymerase sigma-70 factor</fullName>
    </submittedName>
</protein>
<dbReference type="GO" id="GO:0006352">
    <property type="term" value="P:DNA-templated transcription initiation"/>
    <property type="evidence" value="ECO:0007669"/>
    <property type="project" value="InterPro"/>
</dbReference>
<gene>
    <name evidence="7" type="ORF">BacF7301_17885</name>
</gene>
<organism evidence="7 8">
    <name type="scientific">Bacteroides faecium</name>
    <dbReference type="NCBI Taxonomy" id="2715212"/>
    <lineage>
        <taxon>Bacteria</taxon>
        <taxon>Pseudomonadati</taxon>
        <taxon>Bacteroidota</taxon>
        <taxon>Bacteroidia</taxon>
        <taxon>Bacteroidales</taxon>
        <taxon>Bacteroidaceae</taxon>
        <taxon>Bacteroides</taxon>
    </lineage>
</organism>
<keyword evidence="4" id="KW-0804">Transcription</keyword>
<evidence type="ECO:0000256" key="3">
    <source>
        <dbReference type="ARBA" id="ARBA00023082"/>
    </source>
</evidence>
<dbReference type="PANTHER" id="PTHR43133">
    <property type="entry name" value="RNA POLYMERASE ECF-TYPE SIGMA FACTO"/>
    <property type="match status" value="1"/>
</dbReference>
<dbReference type="InterPro" id="IPR007627">
    <property type="entry name" value="RNA_pol_sigma70_r2"/>
</dbReference>
<dbReference type="Proteomes" id="UP000501780">
    <property type="component" value="Chromosome"/>
</dbReference>
<dbReference type="GO" id="GO:0016987">
    <property type="term" value="F:sigma factor activity"/>
    <property type="evidence" value="ECO:0007669"/>
    <property type="project" value="UniProtKB-KW"/>
</dbReference>
<dbReference type="SUPFAM" id="SSF88659">
    <property type="entry name" value="Sigma3 and sigma4 domains of RNA polymerase sigma factors"/>
    <property type="match status" value="1"/>
</dbReference>
<evidence type="ECO:0000256" key="4">
    <source>
        <dbReference type="ARBA" id="ARBA00023163"/>
    </source>
</evidence>
<evidence type="ECO:0000313" key="7">
    <source>
        <dbReference type="EMBL" id="QIU95905.1"/>
    </source>
</evidence>
<dbReference type="Gene3D" id="1.10.1740.10">
    <property type="match status" value="1"/>
</dbReference>
<dbReference type="SUPFAM" id="SSF88946">
    <property type="entry name" value="Sigma2 domain of RNA polymerase sigma factors"/>
    <property type="match status" value="1"/>
</dbReference>
<sequence>MNNSIDIKTLEAFQNGNHKAFETVFVAYYNKTKAFIDGYIKSETDAEELTEDLFVNLWINHSSIDASKSFNAYLHTIARNAAINFLKHKYVHDAYLNDKQDIEYSSTSEEDLIAKELGVLIDDVVKKMPEQRRKIYTLSRNEGLSNTEIAERLNTTKRNVESQLSLALKEIRKVISCFLLSLI</sequence>
<comment type="similarity">
    <text evidence="1">Belongs to the sigma-70 factor family. ECF subfamily.</text>
</comment>
<reference evidence="7 8" key="1">
    <citation type="submission" date="2020-03" db="EMBL/GenBank/DDBJ databases">
        <title>Genomic analysis of Bacteroides faecium CBA7301.</title>
        <authorList>
            <person name="Kim J."/>
            <person name="Roh S.W."/>
        </authorList>
    </citation>
    <scope>NUCLEOTIDE SEQUENCE [LARGE SCALE GENOMIC DNA]</scope>
    <source>
        <strain evidence="7 8">CBA7301</strain>
    </source>
</reference>
<evidence type="ECO:0000256" key="1">
    <source>
        <dbReference type="ARBA" id="ARBA00010641"/>
    </source>
</evidence>
<name>A0A6H0KRJ6_9BACE</name>
<dbReference type="InterPro" id="IPR013325">
    <property type="entry name" value="RNA_pol_sigma_r2"/>
</dbReference>
<dbReference type="InterPro" id="IPR036388">
    <property type="entry name" value="WH-like_DNA-bd_sf"/>
</dbReference>
<dbReference type="InterPro" id="IPR013249">
    <property type="entry name" value="RNA_pol_sigma70_r4_t2"/>
</dbReference>
<proteinExistence type="inferred from homology"/>
<keyword evidence="2" id="KW-0805">Transcription regulation</keyword>
<dbReference type="InterPro" id="IPR014327">
    <property type="entry name" value="RNA_pol_sigma70_bacteroid"/>
</dbReference>
<dbReference type="InterPro" id="IPR013324">
    <property type="entry name" value="RNA_pol_sigma_r3/r4-like"/>
</dbReference>
<evidence type="ECO:0000256" key="2">
    <source>
        <dbReference type="ARBA" id="ARBA00023015"/>
    </source>
</evidence>
<dbReference type="Pfam" id="PF04542">
    <property type="entry name" value="Sigma70_r2"/>
    <property type="match status" value="1"/>
</dbReference>
<evidence type="ECO:0000313" key="8">
    <source>
        <dbReference type="Proteomes" id="UP000501780"/>
    </source>
</evidence>
<evidence type="ECO:0000259" key="6">
    <source>
        <dbReference type="Pfam" id="PF08281"/>
    </source>
</evidence>
<dbReference type="InterPro" id="IPR014284">
    <property type="entry name" value="RNA_pol_sigma-70_dom"/>
</dbReference>
<dbReference type="NCBIfam" id="TIGR02985">
    <property type="entry name" value="Sig70_bacteroi1"/>
    <property type="match status" value="1"/>
</dbReference>
<dbReference type="NCBIfam" id="TIGR02937">
    <property type="entry name" value="sigma70-ECF"/>
    <property type="match status" value="1"/>
</dbReference>
<keyword evidence="3" id="KW-0731">Sigma factor</keyword>
<dbReference type="KEGG" id="bfc:BacF7301_17885"/>
<dbReference type="Gene3D" id="1.10.10.10">
    <property type="entry name" value="Winged helix-like DNA-binding domain superfamily/Winged helix DNA-binding domain"/>
    <property type="match status" value="1"/>
</dbReference>
<dbReference type="InterPro" id="IPR039425">
    <property type="entry name" value="RNA_pol_sigma-70-like"/>
</dbReference>
<dbReference type="AlphaFoldDB" id="A0A6H0KRJ6"/>
<dbReference type="PANTHER" id="PTHR43133:SF46">
    <property type="entry name" value="RNA POLYMERASE SIGMA-70 FACTOR ECF SUBFAMILY"/>
    <property type="match status" value="1"/>
</dbReference>
<feature type="domain" description="RNA polymerase sigma-70 region 2" evidence="5">
    <location>
        <begin position="26"/>
        <end position="88"/>
    </location>
</feature>
<dbReference type="RefSeq" id="WP_167964932.1">
    <property type="nucleotide sequence ID" value="NZ_CP050831.1"/>
</dbReference>
<accession>A0A6H0KRJ6</accession>